<evidence type="ECO:0000313" key="2">
    <source>
        <dbReference type="EMBL" id="RED24612.1"/>
    </source>
</evidence>
<dbReference type="EMBL" id="QRDQ01000008">
    <property type="protein sequence ID" value="RED24612.1"/>
    <property type="molecule type" value="Genomic_DNA"/>
</dbReference>
<protein>
    <submittedName>
        <fullName evidence="2">Uncharacterized protein DUF2490</fullName>
    </submittedName>
</protein>
<feature type="chain" id="PRO_5017779857" evidence="1">
    <location>
        <begin position="20"/>
        <end position="261"/>
    </location>
</feature>
<keyword evidence="3" id="KW-1185">Reference proteome</keyword>
<feature type="signal peptide" evidence="1">
    <location>
        <begin position="1"/>
        <end position="19"/>
    </location>
</feature>
<sequence>MLKYIYLSFFYFVVVVSSAQTDHLNQFWNQYDFTKDLSQNWVLEADSGFVSSSTPDDSNMFHGITQYYLRGWVHYYPFEKWKFSVFISNYSNKNVPELNQKESREFRTALQTTYNVFQSPAVKINLRARFEDRHLQTDENYMEAVERVRFQVKGVCPLSTLGIKLKKTYIFASDELFFKTKSQVSGPDVFDRNRAMIGCGFAFSDDFKIEAAYANEIMPRSGTDKLVNAFQVKGIFNNLFYHLSKPFKREKNAVDQGEGDL</sequence>
<reference evidence="2 3" key="1">
    <citation type="submission" date="2018-07" db="EMBL/GenBank/DDBJ databases">
        <title>Genomic Encyclopedia of Archaeal and Bacterial Type Strains, Phase II (KMG-II): from individual species to whole genera.</title>
        <authorList>
            <person name="Goeker M."/>
        </authorList>
    </citation>
    <scope>NUCLEOTIDE SEQUENCE [LARGE SCALE GENOMIC DNA]</scope>
    <source>
        <strain evidence="2 3">DSM 25795</strain>
    </source>
</reference>
<proteinExistence type="predicted"/>
<accession>A0A3D9FWY0</accession>
<name>A0A3D9FWY0_9FLAO</name>
<dbReference type="Proteomes" id="UP000257004">
    <property type="component" value="Unassembled WGS sequence"/>
</dbReference>
<comment type="caution">
    <text evidence="2">The sequence shown here is derived from an EMBL/GenBank/DDBJ whole genome shotgun (WGS) entry which is preliminary data.</text>
</comment>
<organism evidence="2 3">
    <name type="scientific">Flavobacterium cutihirudinis</name>
    <dbReference type="NCBI Taxonomy" id="1265740"/>
    <lineage>
        <taxon>Bacteria</taxon>
        <taxon>Pseudomonadati</taxon>
        <taxon>Bacteroidota</taxon>
        <taxon>Flavobacteriia</taxon>
        <taxon>Flavobacteriales</taxon>
        <taxon>Flavobacteriaceae</taxon>
        <taxon>Flavobacterium</taxon>
    </lineage>
</organism>
<evidence type="ECO:0000256" key="1">
    <source>
        <dbReference type="SAM" id="SignalP"/>
    </source>
</evidence>
<dbReference type="InterPro" id="IPR019619">
    <property type="entry name" value="DUF2490"/>
</dbReference>
<evidence type="ECO:0000313" key="3">
    <source>
        <dbReference type="Proteomes" id="UP000257004"/>
    </source>
</evidence>
<dbReference type="RefSeq" id="WP_115887490.1">
    <property type="nucleotide sequence ID" value="NZ_QRDQ01000008.1"/>
</dbReference>
<dbReference type="Pfam" id="PF10677">
    <property type="entry name" value="DUF2490"/>
    <property type="match status" value="1"/>
</dbReference>
<keyword evidence="1" id="KW-0732">Signal</keyword>
<dbReference type="OrthoDB" id="1118734at2"/>
<dbReference type="AlphaFoldDB" id="A0A3D9FWY0"/>
<gene>
    <name evidence="2" type="ORF">BD847_1344</name>
</gene>